<evidence type="ECO:0000256" key="1">
    <source>
        <dbReference type="SAM" id="Phobius"/>
    </source>
</evidence>
<dbReference type="EMBL" id="AZGC01000020">
    <property type="protein sequence ID" value="KRL95243.1"/>
    <property type="molecule type" value="Genomic_DNA"/>
</dbReference>
<reference evidence="2 3" key="1">
    <citation type="journal article" date="2015" name="Genome Announc.">
        <title>Expanding the biotechnology potential of lactobacilli through comparative genomics of 213 strains and associated genera.</title>
        <authorList>
            <person name="Sun Z."/>
            <person name="Harris H.M."/>
            <person name="McCann A."/>
            <person name="Guo C."/>
            <person name="Argimon S."/>
            <person name="Zhang W."/>
            <person name="Yang X."/>
            <person name="Jeffery I.B."/>
            <person name="Cooney J.C."/>
            <person name="Kagawa T.F."/>
            <person name="Liu W."/>
            <person name="Song Y."/>
            <person name="Salvetti E."/>
            <person name="Wrobel A."/>
            <person name="Rasinkangas P."/>
            <person name="Parkhill J."/>
            <person name="Rea M.C."/>
            <person name="O'Sullivan O."/>
            <person name="Ritari J."/>
            <person name="Douillard F.P."/>
            <person name="Paul Ross R."/>
            <person name="Yang R."/>
            <person name="Briner A.E."/>
            <person name="Felis G.E."/>
            <person name="de Vos W.M."/>
            <person name="Barrangou R."/>
            <person name="Klaenhammer T.R."/>
            <person name="Caufield P.W."/>
            <person name="Cui Y."/>
            <person name="Zhang H."/>
            <person name="O'Toole P.W."/>
        </authorList>
    </citation>
    <scope>NUCLEOTIDE SEQUENCE [LARGE SCALE GENOMIC DNA]</scope>
    <source>
        <strain evidence="2 3">DSM 18793</strain>
    </source>
</reference>
<feature type="transmembrane region" description="Helical" evidence="1">
    <location>
        <begin position="365"/>
        <end position="384"/>
    </location>
</feature>
<dbReference type="PATRIC" id="fig|1423742.4.peg.865"/>
<organism evidence="2 3">
    <name type="scientific">Limosilactobacillus equigenerosi DSM 18793 = JCM 14505</name>
    <dbReference type="NCBI Taxonomy" id="1423742"/>
    <lineage>
        <taxon>Bacteria</taxon>
        <taxon>Bacillati</taxon>
        <taxon>Bacillota</taxon>
        <taxon>Bacilli</taxon>
        <taxon>Lactobacillales</taxon>
        <taxon>Lactobacillaceae</taxon>
        <taxon>Limosilactobacillus</taxon>
    </lineage>
</organism>
<proteinExistence type="predicted"/>
<keyword evidence="3" id="KW-1185">Reference proteome</keyword>
<feature type="transmembrane region" description="Helical" evidence="1">
    <location>
        <begin position="235"/>
        <end position="256"/>
    </location>
</feature>
<keyword evidence="1" id="KW-1133">Transmembrane helix</keyword>
<dbReference type="InterPro" id="IPR046062">
    <property type="entry name" value="DUF6020"/>
</dbReference>
<feature type="transmembrane region" description="Helical" evidence="1">
    <location>
        <begin position="145"/>
        <end position="167"/>
    </location>
</feature>
<comment type="caution">
    <text evidence="2">The sequence shown here is derived from an EMBL/GenBank/DDBJ whole genome shotgun (WGS) entry which is preliminary data.</text>
</comment>
<name>A0A0R1UZH2_9LACO</name>
<evidence type="ECO:0000313" key="3">
    <source>
        <dbReference type="Proteomes" id="UP000051084"/>
    </source>
</evidence>
<evidence type="ECO:0000313" key="2">
    <source>
        <dbReference type="EMBL" id="KRL95243.1"/>
    </source>
</evidence>
<feature type="transmembrane region" description="Helical" evidence="1">
    <location>
        <begin position="101"/>
        <end position="125"/>
    </location>
</feature>
<gene>
    <name evidence="2" type="ORF">FC21_GL000831</name>
</gene>
<feature type="transmembrane region" description="Helical" evidence="1">
    <location>
        <begin position="552"/>
        <end position="572"/>
    </location>
</feature>
<feature type="transmembrane region" description="Helical" evidence="1">
    <location>
        <begin position="65"/>
        <end position="89"/>
    </location>
</feature>
<dbReference type="RefSeq" id="WP_056995431.1">
    <property type="nucleotide sequence ID" value="NZ_AZGC01000020.1"/>
</dbReference>
<protein>
    <recommendedName>
        <fullName evidence="4">Glycosyltransferase RgtA/B/C/D-like domain-containing protein</fullName>
    </recommendedName>
</protein>
<accession>A0A0R1UZH2</accession>
<feature type="transmembrane region" description="Helical" evidence="1">
    <location>
        <begin position="294"/>
        <end position="313"/>
    </location>
</feature>
<feature type="transmembrane region" description="Helical" evidence="1">
    <location>
        <begin position="268"/>
        <end position="288"/>
    </location>
</feature>
<dbReference type="Proteomes" id="UP000051084">
    <property type="component" value="Unassembled WGS sequence"/>
</dbReference>
<feature type="transmembrane region" description="Helical" evidence="1">
    <location>
        <begin position="606"/>
        <end position="623"/>
    </location>
</feature>
<keyword evidence="1" id="KW-0472">Membrane</keyword>
<dbReference type="AlphaFoldDB" id="A0A0R1UZH2"/>
<feature type="transmembrane region" description="Helical" evidence="1">
    <location>
        <begin position="325"/>
        <end position="353"/>
    </location>
</feature>
<keyword evidence="1" id="KW-0812">Transmembrane</keyword>
<feature type="transmembrane region" description="Helical" evidence="1">
    <location>
        <begin position="37"/>
        <end position="53"/>
    </location>
</feature>
<sequence>MSLNIKKIILSFGWIILTVLASTPLQSFYESNGKNNYLLPLIVIVVGILLIFKDRIEAGFSNRNAVFQVLNIIATFIFSTYAVIGNIFNQYGHLYPIKNKVYWLIILSIKIIAWTKIVSWFVNIIAGYYNNYQIKKISDDSKINYVKWISILLLCWLPYIILIAPAASNPDTSIQIMEVMGGSYIASLIRTVYPFGKYTIPSHPLDISNHHNFFMTLFYGGVVKGSFKLFHSTGIGLFILAIFQVMLLACVLMHTLRTLQLVGFRKKTLRIIFIIYALFPIFPTSAMYVVKNEIFATVFLLLLSMLIRATYFKKLWNNKMWITKFGCLAFILLLTQKYAIYILLFLFIVLIIFHREWWKTAIKSILIPILVFHIGISTFLFDYLHVAKGDPIESYAIMLQQVGNTVKHHSNEIPKYDQDLINRGFKYKKMGEVYMPNLADQEKALAYKYKTVSKADVNSFKKAWVDLGLMFPDTYLEAFLHQGYQYLDITSPSWYITDYDSIADLLPLRMNVWYQEFINPGKYSHQPHRLDKYRNHLRDAFVKIQKAPVTRLVFQSSFYIWMIILIGLITIYRNGRLINDVMVVLSPILIQIPILLVSPVDNSARYYMPLVYSFFVVLALLKFRMKD</sequence>
<dbReference type="OrthoDB" id="2329814at2"/>
<dbReference type="Pfam" id="PF19484">
    <property type="entry name" value="DUF6020"/>
    <property type="match status" value="1"/>
</dbReference>
<evidence type="ECO:0008006" key="4">
    <source>
        <dbReference type="Google" id="ProtNLM"/>
    </source>
</evidence>
<dbReference type="STRING" id="417373.GCA_001570685_00929"/>